<evidence type="ECO:0000313" key="3">
    <source>
        <dbReference type="Proteomes" id="UP000621492"/>
    </source>
</evidence>
<evidence type="ECO:0000256" key="1">
    <source>
        <dbReference type="SAM" id="Phobius"/>
    </source>
</evidence>
<reference evidence="2" key="2">
    <citation type="submission" date="2020-09" db="EMBL/GenBank/DDBJ databases">
        <authorList>
            <person name="Sun Q."/>
            <person name="Zhou Y."/>
        </authorList>
    </citation>
    <scope>NUCLEOTIDE SEQUENCE</scope>
    <source>
        <strain evidence="2">CGMCC 1.15454</strain>
    </source>
</reference>
<accession>A0A9W5TZD5</accession>
<reference evidence="2" key="1">
    <citation type="journal article" date="2014" name="Int. J. Syst. Evol. Microbiol.">
        <title>Complete genome sequence of Corynebacterium casei LMG S-19264T (=DSM 44701T), isolated from a smear-ripened cheese.</title>
        <authorList>
            <consortium name="US DOE Joint Genome Institute (JGI-PGF)"/>
            <person name="Walter F."/>
            <person name="Albersmeier A."/>
            <person name="Kalinowski J."/>
            <person name="Ruckert C."/>
        </authorList>
    </citation>
    <scope>NUCLEOTIDE SEQUENCE</scope>
    <source>
        <strain evidence="2">CGMCC 1.15454</strain>
    </source>
</reference>
<name>A0A9W5TZD5_9BACI</name>
<organism evidence="2 3">
    <name type="scientific">Lentibacillus populi</name>
    <dbReference type="NCBI Taxonomy" id="1827502"/>
    <lineage>
        <taxon>Bacteria</taxon>
        <taxon>Bacillati</taxon>
        <taxon>Bacillota</taxon>
        <taxon>Bacilli</taxon>
        <taxon>Bacillales</taxon>
        <taxon>Bacillaceae</taxon>
        <taxon>Lentibacillus</taxon>
    </lineage>
</organism>
<sequence length="68" mass="7974">MFHSFNFPPLKYVFKMKIKRTEKKFGVSFLPVLLNIHLKLVIFTIFRAIKMGTIKNDFGQMSGLNTYS</sequence>
<evidence type="ECO:0000313" key="2">
    <source>
        <dbReference type="EMBL" id="GGB46821.1"/>
    </source>
</evidence>
<dbReference type="EMBL" id="BMJD01000020">
    <property type="protein sequence ID" value="GGB46821.1"/>
    <property type="molecule type" value="Genomic_DNA"/>
</dbReference>
<dbReference type="Proteomes" id="UP000621492">
    <property type="component" value="Unassembled WGS sequence"/>
</dbReference>
<proteinExistence type="predicted"/>
<dbReference type="AlphaFoldDB" id="A0A9W5TZD5"/>
<keyword evidence="1" id="KW-0812">Transmembrane</keyword>
<comment type="caution">
    <text evidence="2">The sequence shown here is derived from an EMBL/GenBank/DDBJ whole genome shotgun (WGS) entry which is preliminary data.</text>
</comment>
<feature type="transmembrane region" description="Helical" evidence="1">
    <location>
        <begin position="25"/>
        <end position="46"/>
    </location>
</feature>
<gene>
    <name evidence="2" type="ORF">GCM10011409_25440</name>
</gene>
<keyword evidence="1" id="KW-0472">Membrane</keyword>
<protein>
    <submittedName>
        <fullName evidence="2">Uncharacterized protein</fullName>
    </submittedName>
</protein>
<keyword evidence="3" id="KW-1185">Reference proteome</keyword>
<keyword evidence="1" id="KW-1133">Transmembrane helix</keyword>